<evidence type="ECO:0000256" key="1">
    <source>
        <dbReference type="ARBA" id="ARBA00001917"/>
    </source>
</evidence>
<dbReference type="EMBL" id="CP014206">
    <property type="protein sequence ID" value="AMK10289.1"/>
    <property type="molecule type" value="Genomic_DNA"/>
</dbReference>
<reference evidence="5 7" key="1">
    <citation type="journal article" date="2016" name="Front. Microbiol.">
        <title>Genome Sequence of the Piezophilic, Mesophilic Sulfate-Reducing Bacterium Desulfovibrio indicus J2T.</title>
        <authorList>
            <person name="Cao J."/>
            <person name="Maignien L."/>
            <person name="Shao Z."/>
            <person name="Alain K."/>
            <person name="Jebbar M."/>
        </authorList>
    </citation>
    <scope>NUCLEOTIDE SEQUENCE [LARGE SCALE GENOMIC DNA]</scope>
    <source>
        <strain evidence="5 7">J2</strain>
    </source>
</reference>
<dbReference type="AlphaFoldDB" id="A0A126QKJ4"/>
<dbReference type="Proteomes" id="UP000295506">
    <property type="component" value="Unassembled WGS sequence"/>
</dbReference>
<dbReference type="InterPro" id="IPR012349">
    <property type="entry name" value="Split_barrel_FMN-bd"/>
</dbReference>
<dbReference type="SUPFAM" id="SSF50475">
    <property type="entry name" value="FMN-binding split barrel"/>
    <property type="match status" value="1"/>
</dbReference>
<reference evidence="6 8" key="2">
    <citation type="submission" date="2019-03" db="EMBL/GenBank/DDBJ databases">
        <title>Genomic Encyclopedia of Type Strains, Phase IV (KMG-IV): sequencing the most valuable type-strain genomes for metagenomic binning, comparative biology and taxonomic classification.</title>
        <authorList>
            <person name="Goeker M."/>
        </authorList>
    </citation>
    <scope>NUCLEOTIDE SEQUENCE [LARGE SCALE GENOMIC DNA]</scope>
    <source>
        <strain evidence="6 8">DSM 101483</strain>
    </source>
</reference>
<dbReference type="OrthoDB" id="9794638at2"/>
<dbReference type="EMBL" id="SOBK01000018">
    <property type="protein sequence ID" value="TDT82006.1"/>
    <property type="molecule type" value="Genomic_DNA"/>
</dbReference>
<evidence type="ECO:0000313" key="6">
    <source>
        <dbReference type="EMBL" id="TDT82006.1"/>
    </source>
</evidence>
<dbReference type="RefSeq" id="WP_066800464.1">
    <property type="nucleotide sequence ID" value="NZ_CP014206.1"/>
</dbReference>
<evidence type="ECO:0000313" key="7">
    <source>
        <dbReference type="Proteomes" id="UP000055611"/>
    </source>
</evidence>
<evidence type="ECO:0000259" key="4">
    <source>
        <dbReference type="SMART" id="SM00903"/>
    </source>
</evidence>
<gene>
    <name evidence="5" type="ORF">AWY79_03730</name>
    <name evidence="6" type="ORF">EDC59_11825</name>
</gene>
<keyword evidence="7" id="KW-1185">Reference proteome</keyword>
<evidence type="ECO:0000313" key="5">
    <source>
        <dbReference type="EMBL" id="AMK10289.1"/>
    </source>
</evidence>
<dbReference type="GO" id="GO:0016646">
    <property type="term" value="F:oxidoreductase activity, acting on the CH-NH group of donors, NAD or NADP as acceptor"/>
    <property type="evidence" value="ECO:0007669"/>
    <property type="project" value="UniProtKB-ARBA"/>
</dbReference>
<dbReference type="PANTHER" id="PTHR43567">
    <property type="entry name" value="FLAVOREDOXIN-RELATED-RELATED"/>
    <property type="match status" value="1"/>
</dbReference>
<feature type="domain" description="Flavin reductase like" evidence="4">
    <location>
        <begin position="10"/>
        <end position="155"/>
    </location>
</feature>
<dbReference type="KEGG" id="dej:AWY79_03730"/>
<comment type="similarity">
    <text evidence="3">Belongs to the flavoredoxin family.</text>
</comment>
<name>A0A126QKJ4_9BACT</name>
<evidence type="ECO:0000256" key="2">
    <source>
        <dbReference type="ARBA" id="ARBA00022630"/>
    </source>
</evidence>
<dbReference type="InterPro" id="IPR052174">
    <property type="entry name" value="Flavoredoxin"/>
</dbReference>
<sequence>MKKSLGPNTLAQPTPVWAVGSYDEEGKPNAMIAAWGGICGSDPACLTVSVRPGRHTFAGIMKHRAFTVSVCPAPLAAEADYLGMVSGKKTDKFADTGLTPVKSDCVNAPYVDEFPLIIECELRETVDLGVHVMFVGEIRDVKCDEDKLVDGKHPDPEKILPLIFSPGTRAYHTVGQQVAKGFDAGRKYLKKD</sequence>
<organism evidence="6 8">
    <name type="scientific">Pseudodesulfovibrio indicus</name>
    <dbReference type="NCBI Taxonomy" id="1716143"/>
    <lineage>
        <taxon>Bacteria</taxon>
        <taxon>Pseudomonadati</taxon>
        <taxon>Thermodesulfobacteriota</taxon>
        <taxon>Desulfovibrionia</taxon>
        <taxon>Desulfovibrionales</taxon>
        <taxon>Desulfovibrionaceae</taxon>
    </lineage>
</organism>
<dbReference type="Pfam" id="PF01613">
    <property type="entry name" value="Flavin_Reduct"/>
    <property type="match status" value="1"/>
</dbReference>
<dbReference type="SMART" id="SM00903">
    <property type="entry name" value="Flavin_Reduct"/>
    <property type="match status" value="1"/>
</dbReference>
<protein>
    <submittedName>
        <fullName evidence="6">Flavin reductase (DIM6/NTAB) family NADH-FMN oxidoreductase RutF</fullName>
    </submittedName>
    <submittedName>
        <fullName evidence="5">Flavoredoxin</fullName>
    </submittedName>
</protein>
<comment type="cofactor">
    <cofactor evidence="1">
        <name>FMN</name>
        <dbReference type="ChEBI" id="CHEBI:58210"/>
    </cofactor>
</comment>
<dbReference type="Gene3D" id="2.30.110.10">
    <property type="entry name" value="Electron Transport, Fmn-binding Protein, Chain A"/>
    <property type="match status" value="1"/>
</dbReference>
<evidence type="ECO:0000313" key="8">
    <source>
        <dbReference type="Proteomes" id="UP000295506"/>
    </source>
</evidence>
<dbReference type="Proteomes" id="UP000055611">
    <property type="component" value="Chromosome"/>
</dbReference>
<proteinExistence type="inferred from homology"/>
<dbReference type="GO" id="GO:0010181">
    <property type="term" value="F:FMN binding"/>
    <property type="evidence" value="ECO:0007669"/>
    <property type="project" value="InterPro"/>
</dbReference>
<dbReference type="InterPro" id="IPR002563">
    <property type="entry name" value="Flavin_Rdtase-like_dom"/>
</dbReference>
<dbReference type="PANTHER" id="PTHR43567:SF1">
    <property type="entry name" value="FLAVOREDOXIN"/>
    <property type="match status" value="1"/>
</dbReference>
<evidence type="ECO:0000256" key="3">
    <source>
        <dbReference type="ARBA" id="ARBA00038054"/>
    </source>
</evidence>
<accession>A0A126QKJ4</accession>
<keyword evidence="2" id="KW-0285">Flavoprotein</keyword>